<reference evidence="2 3" key="1">
    <citation type="journal article" date="2019" name="Sci. Rep.">
        <title>Orb-weaving spider Araneus ventricosus genome elucidates the spidroin gene catalogue.</title>
        <authorList>
            <person name="Kono N."/>
            <person name="Nakamura H."/>
            <person name="Ohtoshi R."/>
            <person name="Moran D.A.P."/>
            <person name="Shinohara A."/>
            <person name="Yoshida Y."/>
            <person name="Fujiwara M."/>
            <person name="Mori M."/>
            <person name="Tomita M."/>
            <person name="Arakawa K."/>
        </authorList>
    </citation>
    <scope>NUCLEOTIDE SEQUENCE [LARGE SCALE GENOMIC DNA]</scope>
</reference>
<dbReference type="AlphaFoldDB" id="A0A4Y2HK68"/>
<gene>
    <name evidence="2" type="ORF">AVEN_196103_1</name>
</gene>
<name>A0A4Y2HK68_ARAVE</name>
<sequence>MSVDARISKKASRRKGSISTLPTGCCRMRMRRGNGAACWIPNDNKSPSMTSRNQDTDRWKRLHILGKALIMQGGNMWSPEKLCTLASAKKENPTFKRGNLLRDSMGNISLNHLTVAPVRLTCIELSHF</sequence>
<accession>A0A4Y2HK68</accession>
<evidence type="ECO:0000256" key="1">
    <source>
        <dbReference type="SAM" id="MobiDB-lite"/>
    </source>
</evidence>
<protein>
    <submittedName>
        <fullName evidence="2">Uncharacterized protein</fullName>
    </submittedName>
</protein>
<feature type="region of interest" description="Disordered" evidence="1">
    <location>
        <begin position="1"/>
        <end position="20"/>
    </location>
</feature>
<dbReference type="Proteomes" id="UP000499080">
    <property type="component" value="Unassembled WGS sequence"/>
</dbReference>
<comment type="caution">
    <text evidence="2">The sequence shown here is derived from an EMBL/GenBank/DDBJ whole genome shotgun (WGS) entry which is preliminary data.</text>
</comment>
<keyword evidence="3" id="KW-1185">Reference proteome</keyword>
<evidence type="ECO:0000313" key="2">
    <source>
        <dbReference type="EMBL" id="GBM65794.1"/>
    </source>
</evidence>
<evidence type="ECO:0000313" key="3">
    <source>
        <dbReference type="Proteomes" id="UP000499080"/>
    </source>
</evidence>
<proteinExistence type="predicted"/>
<dbReference type="EMBL" id="BGPR01001995">
    <property type="protein sequence ID" value="GBM65794.1"/>
    <property type="molecule type" value="Genomic_DNA"/>
</dbReference>
<organism evidence="2 3">
    <name type="scientific">Araneus ventricosus</name>
    <name type="common">Orbweaver spider</name>
    <name type="synonym">Epeira ventricosa</name>
    <dbReference type="NCBI Taxonomy" id="182803"/>
    <lineage>
        <taxon>Eukaryota</taxon>
        <taxon>Metazoa</taxon>
        <taxon>Ecdysozoa</taxon>
        <taxon>Arthropoda</taxon>
        <taxon>Chelicerata</taxon>
        <taxon>Arachnida</taxon>
        <taxon>Araneae</taxon>
        <taxon>Araneomorphae</taxon>
        <taxon>Entelegynae</taxon>
        <taxon>Araneoidea</taxon>
        <taxon>Araneidae</taxon>
        <taxon>Araneus</taxon>
    </lineage>
</organism>